<feature type="transmembrane region" description="Helical" evidence="2">
    <location>
        <begin position="183"/>
        <end position="206"/>
    </location>
</feature>
<dbReference type="EMBL" id="AUVB01000007">
    <property type="protein sequence ID" value="KGE05212.1"/>
    <property type="molecule type" value="Genomic_DNA"/>
</dbReference>
<keyword evidence="4" id="KW-1185">Reference proteome</keyword>
<feature type="transmembrane region" description="Helical" evidence="2">
    <location>
        <begin position="37"/>
        <end position="55"/>
    </location>
</feature>
<dbReference type="Proteomes" id="UP000029640">
    <property type="component" value="Unassembled WGS sequence"/>
</dbReference>
<feature type="transmembrane region" description="Helical" evidence="2">
    <location>
        <begin position="61"/>
        <end position="83"/>
    </location>
</feature>
<name>A0A095VUS8_9GAMM</name>
<dbReference type="eggNOG" id="COG0523">
    <property type="taxonomic scope" value="Bacteria"/>
</dbReference>
<dbReference type="OrthoDB" id="152369at2"/>
<organism evidence="3 4">
    <name type="scientific">Pseudohaliea rubra DSM 19751</name>
    <dbReference type="NCBI Taxonomy" id="1265313"/>
    <lineage>
        <taxon>Bacteria</taxon>
        <taxon>Pseudomonadati</taxon>
        <taxon>Pseudomonadota</taxon>
        <taxon>Gammaproteobacteria</taxon>
        <taxon>Cellvibrionales</taxon>
        <taxon>Halieaceae</taxon>
        <taxon>Pseudohaliea</taxon>
    </lineage>
</organism>
<proteinExistence type="predicted"/>
<dbReference type="HOGENOM" id="CLU_069074_0_0_6"/>
<feature type="transmembrane region" description="Helical" evidence="2">
    <location>
        <begin position="142"/>
        <end position="162"/>
    </location>
</feature>
<feature type="transmembrane region" description="Helical" evidence="2">
    <location>
        <begin position="6"/>
        <end position="25"/>
    </location>
</feature>
<gene>
    <name evidence="3" type="ORF">HRUBRA_00157</name>
</gene>
<dbReference type="NCBIfam" id="TIGR03055">
    <property type="entry name" value="photo_alph_chp2"/>
    <property type="match status" value="1"/>
</dbReference>
<accession>A0A095VUS8</accession>
<keyword evidence="2" id="KW-0472">Membrane</keyword>
<dbReference type="STRING" id="1265313.HRUBRA_00157"/>
<evidence type="ECO:0000256" key="1">
    <source>
        <dbReference type="SAM" id="MobiDB-lite"/>
    </source>
</evidence>
<evidence type="ECO:0008006" key="5">
    <source>
        <dbReference type="Google" id="ProtNLM"/>
    </source>
</evidence>
<comment type="caution">
    <text evidence="3">The sequence shown here is derived from an EMBL/GenBank/DDBJ whole genome shotgun (WGS) entry which is preliminary data.</text>
</comment>
<dbReference type="AlphaFoldDB" id="A0A095VUS8"/>
<evidence type="ECO:0000313" key="3">
    <source>
        <dbReference type="EMBL" id="KGE05212.1"/>
    </source>
</evidence>
<feature type="transmembrane region" description="Helical" evidence="2">
    <location>
        <begin position="104"/>
        <end position="130"/>
    </location>
</feature>
<feature type="region of interest" description="Disordered" evidence="1">
    <location>
        <begin position="257"/>
        <end position="282"/>
    </location>
</feature>
<evidence type="ECO:0000313" key="4">
    <source>
        <dbReference type="Proteomes" id="UP000029640"/>
    </source>
</evidence>
<keyword evidence="2" id="KW-1133">Transmembrane helix</keyword>
<sequence>MSAYLVAFLTALLGWWLSTGVILYLNLLPRYSHRWSVLAFSTLSLFSLTLLPQVARDATPLGAAAGFAIALAVWGWLEISYLMDFITGTHKRSCPADARGWRRFRLALGTSIHHELAVAGAGIAVVALSWGGDNQVATGTYLVLWIMRWSAKLNLYLGVSNFNEHWLPERSRYLVTYMRKRRMNYLFPVSVSLGTAATALLLRAALGAPDDFGRLGNTLIGSLLALAVLEHWFMVLPLRDSALWQWALSAADRARGRHRPPASRPLTEVSPAPRQPRSVGTG</sequence>
<evidence type="ECO:0000256" key="2">
    <source>
        <dbReference type="SAM" id="Phobius"/>
    </source>
</evidence>
<keyword evidence="2" id="KW-0812">Transmembrane</keyword>
<protein>
    <recommendedName>
        <fullName evidence="5">Photosynthetic complex assembly protein 2</fullName>
    </recommendedName>
</protein>
<dbReference type="InterPro" id="IPR017496">
    <property type="entry name" value="Photo_alph_chp2"/>
</dbReference>
<dbReference type="PATRIC" id="fig|1265313.6.peg.157"/>
<reference evidence="3 4" key="1">
    <citation type="journal article" date="2014" name="Genome Announc.">
        <title>Genome Sequence of Gammaproteobacterial Pseudohaliea rubra Type Strain DSM 19751, Isolated from Coastal Seawater of the Mediterranean Sea.</title>
        <authorList>
            <person name="Spring S."/>
            <person name="Fiebig A."/>
            <person name="Riedel T."/>
            <person name="Goker M."/>
            <person name="Klenk H.P."/>
        </authorList>
    </citation>
    <scope>NUCLEOTIDE SEQUENCE [LARGE SCALE GENOMIC DNA]</scope>
    <source>
        <strain evidence="3 4">DSM 19751</strain>
    </source>
</reference>
<dbReference type="Pfam" id="PF12291">
    <property type="entry name" value="DUF3623"/>
    <property type="match status" value="1"/>
</dbReference>
<feature type="transmembrane region" description="Helical" evidence="2">
    <location>
        <begin position="218"/>
        <end position="238"/>
    </location>
</feature>
<dbReference type="RefSeq" id="WP_084592570.1">
    <property type="nucleotide sequence ID" value="NZ_KN234767.1"/>
</dbReference>